<dbReference type="AlphaFoldDB" id="E6SEV3"/>
<evidence type="ECO:0000313" key="7">
    <source>
        <dbReference type="Proteomes" id="UP000008914"/>
    </source>
</evidence>
<reference evidence="6 7" key="1">
    <citation type="journal article" date="2010" name="Stand. Genomic Sci.">
        <title>Complete genome sequence of Intrasporangium calvum type strain (7 KIP).</title>
        <authorList>
            <person name="Del Rio T.G."/>
            <person name="Chertkov O."/>
            <person name="Yasawong M."/>
            <person name="Lucas S."/>
            <person name="Deshpande S."/>
            <person name="Cheng J.F."/>
            <person name="Detter C."/>
            <person name="Tapia R."/>
            <person name="Han C."/>
            <person name="Goodwin L."/>
            <person name="Pitluck S."/>
            <person name="Liolios K."/>
            <person name="Ivanova N."/>
            <person name="Mavromatis K."/>
            <person name="Pati A."/>
            <person name="Chen A."/>
            <person name="Palaniappan K."/>
            <person name="Land M."/>
            <person name="Hauser L."/>
            <person name="Chang Y.J."/>
            <person name="Jeffries C.D."/>
            <person name="Rohde M."/>
            <person name="Pukall R."/>
            <person name="Sikorski J."/>
            <person name="Goker M."/>
            <person name="Woyke T."/>
            <person name="Bristow J."/>
            <person name="Eisen J.A."/>
            <person name="Markowitz V."/>
            <person name="Hugenholtz P."/>
            <person name="Kyrpides N.C."/>
            <person name="Klenk H.P."/>
            <person name="Lapidus A."/>
        </authorList>
    </citation>
    <scope>NUCLEOTIDE SEQUENCE [LARGE SCALE GENOMIC DNA]</scope>
    <source>
        <strain evidence="7">ATCC 23552 / DSM 43043 / JCM 3097 / NBRC 12989 / 7 KIP</strain>
    </source>
</reference>
<dbReference type="CDD" id="cd03801">
    <property type="entry name" value="GT4_PimA-like"/>
    <property type="match status" value="1"/>
</dbReference>
<gene>
    <name evidence="6" type="ordered locus">Intca_1192</name>
</gene>
<feature type="domain" description="Glycosyltransferase subfamily 4-like N-terminal" evidence="5">
    <location>
        <begin position="17"/>
        <end position="188"/>
    </location>
</feature>
<dbReference type="GO" id="GO:1901137">
    <property type="term" value="P:carbohydrate derivative biosynthetic process"/>
    <property type="evidence" value="ECO:0007669"/>
    <property type="project" value="UniProtKB-ARBA"/>
</dbReference>
<keyword evidence="2" id="KW-0328">Glycosyltransferase</keyword>
<accession>E6SEV3</accession>
<keyword evidence="7" id="KW-1185">Reference proteome</keyword>
<keyword evidence="3 6" id="KW-0808">Transferase</keyword>
<dbReference type="eggNOG" id="COG0438">
    <property type="taxonomic scope" value="Bacteria"/>
</dbReference>
<evidence type="ECO:0000256" key="2">
    <source>
        <dbReference type="ARBA" id="ARBA00022676"/>
    </source>
</evidence>
<evidence type="ECO:0000259" key="5">
    <source>
        <dbReference type="Pfam" id="PF13439"/>
    </source>
</evidence>
<dbReference type="RefSeq" id="WP_013492026.1">
    <property type="nucleotide sequence ID" value="NC_014830.1"/>
</dbReference>
<dbReference type="PANTHER" id="PTHR45947:SF3">
    <property type="entry name" value="SULFOQUINOVOSYL TRANSFERASE SQD2"/>
    <property type="match status" value="1"/>
</dbReference>
<dbReference type="KEGG" id="ica:Intca_1192"/>
<feature type="domain" description="Glycosyl transferase family 1" evidence="4">
    <location>
        <begin position="207"/>
        <end position="359"/>
    </location>
</feature>
<evidence type="ECO:0000256" key="3">
    <source>
        <dbReference type="ARBA" id="ARBA00022679"/>
    </source>
</evidence>
<dbReference type="EMBL" id="CP002343">
    <property type="protein sequence ID" value="ADU47710.1"/>
    <property type="molecule type" value="Genomic_DNA"/>
</dbReference>
<dbReference type="Gene3D" id="3.40.50.2000">
    <property type="entry name" value="Glycogen Phosphorylase B"/>
    <property type="match status" value="2"/>
</dbReference>
<dbReference type="InterPro" id="IPR050194">
    <property type="entry name" value="Glycosyltransferase_grp1"/>
</dbReference>
<dbReference type="HOGENOM" id="CLU_009583_2_5_11"/>
<dbReference type="Pfam" id="PF00534">
    <property type="entry name" value="Glycos_transf_1"/>
    <property type="match status" value="1"/>
</dbReference>
<protein>
    <recommendedName>
        <fullName evidence="1">D-inositol 3-phosphate glycosyltransferase</fullName>
    </recommendedName>
</protein>
<dbReference type="SUPFAM" id="SSF53756">
    <property type="entry name" value="UDP-Glycosyltransferase/glycogen phosphorylase"/>
    <property type="match status" value="1"/>
</dbReference>
<dbReference type="PANTHER" id="PTHR45947">
    <property type="entry name" value="SULFOQUINOVOSYL TRANSFERASE SQD2"/>
    <property type="match status" value="1"/>
</dbReference>
<evidence type="ECO:0000256" key="1">
    <source>
        <dbReference type="ARBA" id="ARBA00021292"/>
    </source>
</evidence>
<dbReference type="InterPro" id="IPR028098">
    <property type="entry name" value="Glyco_trans_4-like_N"/>
</dbReference>
<dbReference type="Pfam" id="PF13439">
    <property type="entry name" value="Glyco_transf_4"/>
    <property type="match status" value="1"/>
</dbReference>
<dbReference type="STRING" id="710696.Intca_1192"/>
<sequence length="391" mass="42272">MDRRVALVSSSFDPHTGGVEEHVRHVARVFASRGHQVVVWTVDRGEHLGTRQIDGVEVRDLPTPLPARSFRSLLRFGLELPAALRSWLLAYRSFRPDVLHVHCFGPNGVYALALSRLTRTPLVVSGHGETFMDDHQVFERSALLRRALRVAGDRAVAVTACSSMVARDLVNTYATKEPVVVPNGVELDADAERAPGTPPEWWPGRGVVVGAVGRVEAVKGFDLLVRAFGSARLPGERLVIAGAGSALPELTRLVEQLGLTDSVVLPGRISRPEVAWLMEQSSVVVVPSRVEAFGIVALEAWRGGSPLVLTANSGARDIVTDGVDALLVDPTDATALGRAIRRVIDDPALRAVLADNGRRNVEDFTWDRVAEDYLSLYDSVLPPGAGAGRPR</sequence>
<organism evidence="6 7">
    <name type="scientific">Intrasporangium calvum (strain ATCC 23552 / DSM 43043 / JCM 3097 / NBRC 12989 / NCIMB 10167 / NRRL B-3866 / 7 KIP)</name>
    <dbReference type="NCBI Taxonomy" id="710696"/>
    <lineage>
        <taxon>Bacteria</taxon>
        <taxon>Bacillati</taxon>
        <taxon>Actinomycetota</taxon>
        <taxon>Actinomycetes</taxon>
        <taxon>Micrococcales</taxon>
        <taxon>Intrasporangiaceae</taxon>
        <taxon>Intrasporangium</taxon>
    </lineage>
</organism>
<name>E6SEV3_INTC7</name>
<dbReference type="InterPro" id="IPR001296">
    <property type="entry name" value="Glyco_trans_1"/>
</dbReference>
<dbReference type="OrthoDB" id="506201at2"/>
<evidence type="ECO:0000313" key="6">
    <source>
        <dbReference type="EMBL" id="ADU47710.1"/>
    </source>
</evidence>
<dbReference type="Proteomes" id="UP000008914">
    <property type="component" value="Chromosome"/>
</dbReference>
<dbReference type="GO" id="GO:0016757">
    <property type="term" value="F:glycosyltransferase activity"/>
    <property type="evidence" value="ECO:0007669"/>
    <property type="project" value="UniProtKB-KW"/>
</dbReference>
<evidence type="ECO:0000259" key="4">
    <source>
        <dbReference type="Pfam" id="PF00534"/>
    </source>
</evidence>
<proteinExistence type="predicted"/>